<gene>
    <name evidence="3" type="ORF">PR001_g5674</name>
    <name evidence="2" type="ORF">PR002_g11707</name>
    <name evidence="4" type="ORF">PR003_g6111</name>
</gene>
<evidence type="ECO:0000313" key="7">
    <source>
        <dbReference type="Proteomes" id="UP000435112"/>
    </source>
</evidence>
<organism evidence="2 7">
    <name type="scientific">Phytophthora rubi</name>
    <dbReference type="NCBI Taxonomy" id="129364"/>
    <lineage>
        <taxon>Eukaryota</taxon>
        <taxon>Sar</taxon>
        <taxon>Stramenopiles</taxon>
        <taxon>Oomycota</taxon>
        <taxon>Peronosporomycetes</taxon>
        <taxon>Peronosporales</taxon>
        <taxon>Peronosporaceae</taxon>
        <taxon>Phytophthora</taxon>
    </lineage>
</organism>
<evidence type="ECO:0000256" key="1">
    <source>
        <dbReference type="SAM" id="MobiDB-lite"/>
    </source>
</evidence>
<protein>
    <submittedName>
        <fullName evidence="2">Uncharacterized protein</fullName>
    </submittedName>
</protein>
<name>A0A6A3LW35_9STRA</name>
<accession>A0A6A3LW35</accession>
<comment type="caution">
    <text evidence="2">The sequence shown here is derived from an EMBL/GenBank/DDBJ whole genome shotgun (WGS) entry which is preliminary data.</text>
</comment>
<dbReference type="EMBL" id="QXFU01000710">
    <property type="protein sequence ID" value="KAE9023486.1"/>
    <property type="molecule type" value="Genomic_DNA"/>
</dbReference>
<keyword evidence="6" id="KW-1185">Reference proteome</keyword>
<evidence type="ECO:0000313" key="4">
    <source>
        <dbReference type="EMBL" id="KAE9349032.1"/>
    </source>
</evidence>
<dbReference type="Proteomes" id="UP000434957">
    <property type="component" value="Unassembled WGS sequence"/>
</dbReference>
<evidence type="ECO:0000313" key="2">
    <source>
        <dbReference type="EMBL" id="KAE9023486.1"/>
    </source>
</evidence>
<evidence type="ECO:0000313" key="6">
    <source>
        <dbReference type="Proteomes" id="UP000434957"/>
    </source>
</evidence>
<dbReference type="AlphaFoldDB" id="A0A6A3LW35"/>
<dbReference type="EMBL" id="QXFT01000266">
    <property type="protein sequence ID" value="KAE9349032.1"/>
    <property type="molecule type" value="Genomic_DNA"/>
</dbReference>
<sequence length="107" mass="11995">MTVVNVQVLAHAVVPARPARVDEALMSKFQVILLAIVSYGVMRDYNEANHLAFKGQDEVWATTIENLRSTGWGLFNPWMIEPRTNRAATKHQARQGKQLELTGADYA</sequence>
<evidence type="ECO:0000313" key="3">
    <source>
        <dbReference type="EMBL" id="KAE9043733.1"/>
    </source>
</evidence>
<feature type="region of interest" description="Disordered" evidence="1">
    <location>
        <begin position="86"/>
        <end position="107"/>
    </location>
</feature>
<proteinExistence type="predicted"/>
<dbReference type="Proteomes" id="UP000429607">
    <property type="component" value="Unassembled WGS sequence"/>
</dbReference>
<dbReference type="Proteomes" id="UP000435112">
    <property type="component" value="Unassembled WGS sequence"/>
</dbReference>
<dbReference type="EMBL" id="QXFV01000255">
    <property type="protein sequence ID" value="KAE9043733.1"/>
    <property type="molecule type" value="Genomic_DNA"/>
</dbReference>
<reference evidence="5 7" key="1">
    <citation type="submission" date="2018-09" db="EMBL/GenBank/DDBJ databases">
        <title>Genomic investigation of the strawberry pathogen Phytophthora fragariae indicates pathogenicity is determined by transcriptional variation in three key races.</title>
        <authorList>
            <person name="Adams T.M."/>
            <person name="Armitage A.D."/>
            <person name="Sobczyk M.K."/>
            <person name="Bates H.J."/>
            <person name="Dunwell J.M."/>
            <person name="Nellist C.F."/>
            <person name="Harrison R.J."/>
        </authorList>
    </citation>
    <scope>NUCLEOTIDE SEQUENCE [LARGE SCALE GENOMIC DNA]</scope>
    <source>
        <strain evidence="3 5">SCRP249</strain>
        <strain evidence="2 7">SCRP324</strain>
        <strain evidence="4 6">SCRP333</strain>
    </source>
</reference>
<evidence type="ECO:0000313" key="5">
    <source>
        <dbReference type="Proteomes" id="UP000429607"/>
    </source>
</evidence>